<dbReference type="RefSeq" id="WP_092776518.1">
    <property type="nucleotide sequence ID" value="NZ_FNAB01000037.1"/>
</dbReference>
<feature type="non-terminal residue" evidence="2">
    <location>
        <position position="200"/>
    </location>
</feature>
<name>A0A1G7F0N5_9NOCA</name>
<dbReference type="Pfam" id="PF09203">
    <property type="entry name" value="MspA"/>
    <property type="match status" value="1"/>
</dbReference>
<dbReference type="Gene3D" id="2.60.40.1650">
    <property type="entry name" value="Porin MspA (Ig-like beta-sandwich domain)"/>
    <property type="match status" value="1"/>
</dbReference>
<feature type="signal peptide" evidence="1">
    <location>
        <begin position="1"/>
        <end position="31"/>
    </location>
</feature>
<dbReference type="AlphaFoldDB" id="A0A1G7F0N5"/>
<reference evidence="2 3" key="1">
    <citation type="submission" date="2016-10" db="EMBL/GenBank/DDBJ databases">
        <authorList>
            <person name="de Groot N.N."/>
        </authorList>
    </citation>
    <scope>NUCLEOTIDE SEQUENCE [LARGE SCALE GENOMIC DNA]</scope>
    <source>
        <strain evidence="2 3">JCM 11308</strain>
    </source>
</reference>
<gene>
    <name evidence="2" type="ORF">SAMN05444580_1371</name>
</gene>
<dbReference type="Proteomes" id="UP000199417">
    <property type="component" value="Unassembled WGS sequence"/>
</dbReference>
<keyword evidence="1" id="KW-0732">Signal</keyword>
<dbReference type="EMBL" id="FNAB01000037">
    <property type="protein sequence ID" value="SDE69432.1"/>
    <property type="molecule type" value="Genomic_DNA"/>
</dbReference>
<evidence type="ECO:0000313" key="3">
    <source>
        <dbReference type="Proteomes" id="UP000199417"/>
    </source>
</evidence>
<evidence type="ECO:0000313" key="2">
    <source>
        <dbReference type="EMBL" id="SDE69432.1"/>
    </source>
</evidence>
<organism evidence="2 3">
    <name type="scientific">Rhodococcus tukisamuensis</name>
    <dbReference type="NCBI Taxonomy" id="168276"/>
    <lineage>
        <taxon>Bacteria</taxon>
        <taxon>Bacillati</taxon>
        <taxon>Actinomycetota</taxon>
        <taxon>Actinomycetes</taxon>
        <taxon>Mycobacteriales</taxon>
        <taxon>Nocardiaceae</taxon>
        <taxon>Rhodococcus</taxon>
    </lineage>
</organism>
<proteinExistence type="predicted"/>
<sequence length="200" mass="19742">MNISKSGLRLAAVGAATTVALGFFSAGAANADTFTALPDGEVTKTLVDGTVVKITRTGESANVSPSMGSTPLHRNAWVSGRIGAEVTGPNAKGGSINVGYVVACQATLGAKGGAGAGVTSDWEGTGKVDTKASTATGSVTVGPGQAANYRILDIEKADAYGAESHSGSHSFKGTSGSVTYADSTMAVNGCAGYAQARSFA</sequence>
<evidence type="ECO:0000256" key="1">
    <source>
        <dbReference type="SAM" id="SignalP"/>
    </source>
</evidence>
<protein>
    <submittedName>
        <fullName evidence="2">MspA protein</fullName>
    </submittedName>
</protein>
<dbReference type="InterPro" id="IPR015286">
    <property type="entry name" value="Porin_fam_mycobact-type"/>
</dbReference>
<feature type="chain" id="PRO_5011706804" evidence="1">
    <location>
        <begin position="32"/>
        <end position="200"/>
    </location>
</feature>
<keyword evidence="3" id="KW-1185">Reference proteome</keyword>
<accession>A0A1G7F0N5</accession>